<proteinExistence type="inferred from homology"/>
<dbReference type="PANTHER" id="PTHR30118">
    <property type="entry name" value="HTH-TYPE TRANSCRIPTIONAL REGULATOR LEUO-RELATED"/>
    <property type="match status" value="1"/>
</dbReference>
<organism evidence="6 7">
    <name type="scientific">Photobacterium rosenbergii</name>
    <dbReference type="NCBI Taxonomy" id="294936"/>
    <lineage>
        <taxon>Bacteria</taxon>
        <taxon>Pseudomonadati</taxon>
        <taxon>Pseudomonadota</taxon>
        <taxon>Gammaproteobacteria</taxon>
        <taxon>Vibrionales</taxon>
        <taxon>Vibrionaceae</taxon>
        <taxon>Photobacterium</taxon>
    </lineage>
</organism>
<evidence type="ECO:0000256" key="1">
    <source>
        <dbReference type="ARBA" id="ARBA00009437"/>
    </source>
</evidence>
<dbReference type="Gene3D" id="1.10.10.10">
    <property type="entry name" value="Winged helix-like DNA-binding domain superfamily/Winged helix DNA-binding domain"/>
    <property type="match status" value="1"/>
</dbReference>
<dbReference type="OrthoDB" id="6395715at2"/>
<sequence>MDVKMTQQNASRLDLNILKLFVVLYQEKNMRRAAARLHVSQPAVSHSLKKLREHFNDQLFVKVPQGLEPTPLAHQIAKIASSYIEGLTRELNSLTDFDPKDLEQTIRIAIAGPIFTSIAGNLHRKIRQVAPNIQLEIVSWNHQTPDDLAQNKVLLAINYGTLQHTKQINSKKLVDINPTVIIKKDHPLANKSLELSDFGHYEIASLIIPGWNDEFVYASDKLKEYGVDAKVGIRSEVLLALIDIISQTDMYIPHNNLFPIQHFPHLKMLSVKSLVPTEDYQFSVHCFFHIKDHHSKVVNWISGLIKDCLLDQIDTSAGYCDQ</sequence>
<keyword evidence="4" id="KW-0804">Transcription</keyword>
<dbReference type="InterPro" id="IPR000847">
    <property type="entry name" value="LysR_HTH_N"/>
</dbReference>
<gene>
    <name evidence="6" type="ORF">C9J01_03995</name>
</gene>
<evidence type="ECO:0000259" key="5">
    <source>
        <dbReference type="PROSITE" id="PS50931"/>
    </source>
</evidence>
<dbReference type="RefSeq" id="WP_107296794.1">
    <property type="nucleotide sequence ID" value="NZ_PYMB01000001.1"/>
</dbReference>
<evidence type="ECO:0000313" key="7">
    <source>
        <dbReference type="Proteomes" id="UP000241346"/>
    </source>
</evidence>
<feature type="domain" description="HTH lysR-type" evidence="5">
    <location>
        <begin position="13"/>
        <end position="70"/>
    </location>
</feature>
<dbReference type="GO" id="GO:0003677">
    <property type="term" value="F:DNA binding"/>
    <property type="evidence" value="ECO:0007669"/>
    <property type="project" value="UniProtKB-KW"/>
</dbReference>
<dbReference type="PANTHER" id="PTHR30118:SF15">
    <property type="entry name" value="TRANSCRIPTIONAL REGULATORY PROTEIN"/>
    <property type="match status" value="1"/>
</dbReference>
<dbReference type="InterPro" id="IPR036390">
    <property type="entry name" value="WH_DNA-bd_sf"/>
</dbReference>
<dbReference type="AlphaFoldDB" id="A0A2T3NL54"/>
<dbReference type="InterPro" id="IPR005119">
    <property type="entry name" value="LysR_subst-bd"/>
</dbReference>
<dbReference type="EMBL" id="PYMB01000001">
    <property type="protein sequence ID" value="PSW16172.1"/>
    <property type="molecule type" value="Genomic_DNA"/>
</dbReference>
<dbReference type="Pfam" id="PF00126">
    <property type="entry name" value="HTH_1"/>
    <property type="match status" value="1"/>
</dbReference>
<name>A0A2T3NL54_9GAMM</name>
<dbReference type="PRINTS" id="PR00039">
    <property type="entry name" value="HTHLYSR"/>
</dbReference>
<dbReference type="InterPro" id="IPR036388">
    <property type="entry name" value="WH-like_DNA-bd_sf"/>
</dbReference>
<dbReference type="InterPro" id="IPR050389">
    <property type="entry name" value="LysR-type_TF"/>
</dbReference>
<keyword evidence="2" id="KW-0805">Transcription regulation</keyword>
<evidence type="ECO:0000256" key="4">
    <source>
        <dbReference type="ARBA" id="ARBA00023163"/>
    </source>
</evidence>
<reference evidence="6 7" key="1">
    <citation type="submission" date="2018-03" db="EMBL/GenBank/DDBJ databases">
        <title>Whole genome sequencing of Histamine producing bacteria.</title>
        <authorList>
            <person name="Butler K."/>
        </authorList>
    </citation>
    <scope>NUCLEOTIDE SEQUENCE [LARGE SCALE GENOMIC DNA]</scope>
    <source>
        <strain evidence="6 7">DSM 19138</strain>
    </source>
</reference>
<evidence type="ECO:0000256" key="2">
    <source>
        <dbReference type="ARBA" id="ARBA00023015"/>
    </source>
</evidence>
<comment type="similarity">
    <text evidence="1">Belongs to the LysR transcriptional regulatory family.</text>
</comment>
<evidence type="ECO:0000256" key="3">
    <source>
        <dbReference type="ARBA" id="ARBA00023125"/>
    </source>
</evidence>
<evidence type="ECO:0000313" key="6">
    <source>
        <dbReference type="EMBL" id="PSW16172.1"/>
    </source>
</evidence>
<accession>A0A2T3NL54</accession>
<dbReference type="Proteomes" id="UP000241346">
    <property type="component" value="Unassembled WGS sequence"/>
</dbReference>
<dbReference type="GO" id="GO:0003700">
    <property type="term" value="F:DNA-binding transcription factor activity"/>
    <property type="evidence" value="ECO:0007669"/>
    <property type="project" value="InterPro"/>
</dbReference>
<dbReference type="Gene3D" id="3.40.190.10">
    <property type="entry name" value="Periplasmic binding protein-like II"/>
    <property type="match status" value="2"/>
</dbReference>
<dbReference type="SUPFAM" id="SSF53850">
    <property type="entry name" value="Periplasmic binding protein-like II"/>
    <property type="match status" value="1"/>
</dbReference>
<dbReference type="SUPFAM" id="SSF46785">
    <property type="entry name" value="Winged helix' DNA-binding domain"/>
    <property type="match status" value="1"/>
</dbReference>
<comment type="caution">
    <text evidence="6">The sequence shown here is derived from an EMBL/GenBank/DDBJ whole genome shotgun (WGS) entry which is preliminary data.</text>
</comment>
<dbReference type="Pfam" id="PF03466">
    <property type="entry name" value="LysR_substrate"/>
    <property type="match status" value="1"/>
</dbReference>
<dbReference type="PROSITE" id="PS50931">
    <property type="entry name" value="HTH_LYSR"/>
    <property type="match status" value="1"/>
</dbReference>
<keyword evidence="3" id="KW-0238">DNA-binding</keyword>
<protein>
    <submittedName>
        <fullName evidence="6">LysR family transcriptional regulator</fullName>
    </submittedName>
</protein>